<gene>
    <name evidence="2" type="ORF">HR057_07780</name>
</gene>
<proteinExistence type="predicted"/>
<reference evidence="2" key="1">
    <citation type="submission" date="2020-06" db="EMBL/GenBank/DDBJ databases">
        <title>A novel thermopfilic bacterium from Erzurum, Turkey.</title>
        <authorList>
            <person name="Adiguzel A."/>
            <person name="Ay H."/>
            <person name="Baltaci M.O."/>
        </authorList>
    </citation>
    <scope>NUCLEOTIDE SEQUENCE</scope>
    <source>
        <strain evidence="2">P2</strain>
    </source>
</reference>
<dbReference type="PROSITE" id="PS50801">
    <property type="entry name" value="STAS"/>
    <property type="match status" value="1"/>
</dbReference>
<evidence type="ECO:0000259" key="1">
    <source>
        <dbReference type="PROSITE" id="PS50801"/>
    </source>
</evidence>
<dbReference type="Pfam" id="PF01740">
    <property type="entry name" value="STAS"/>
    <property type="match status" value="1"/>
</dbReference>
<evidence type="ECO:0000313" key="3">
    <source>
        <dbReference type="Proteomes" id="UP000625804"/>
    </source>
</evidence>
<dbReference type="Proteomes" id="UP000625804">
    <property type="component" value="Unassembled WGS sequence"/>
</dbReference>
<dbReference type="AlphaFoldDB" id="A0A8J8KBI8"/>
<dbReference type="CDD" id="cd07043">
    <property type="entry name" value="STAS_anti-anti-sigma_factors"/>
    <property type="match status" value="1"/>
</dbReference>
<dbReference type="GO" id="GO:0043856">
    <property type="term" value="F:anti-sigma factor antagonist activity"/>
    <property type="evidence" value="ECO:0007669"/>
    <property type="project" value="TreeGrafter"/>
</dbReference>
<accession>A0A8J8KBI8</accession>
<protein>
    <submittedName>
        <fullName evidence="2">STAS domain-containing protein</fullName>
    </submittedName>
</protein>
<keyword evidence="3" id="KW-1185">Reference proteome</keyword>
<organism evidence="2 3">
    <name type="scientific">Calidifontibacillus erzurumensis</name>
    <dbReference type="NCBI Taxonomy" id="2741433"/>
    <lineage>
        <taxon>Bacteria</taxon>
        <taxon>Bacillati</taxon>
        <taxon>Bacillota</taxon>
        <taxon>Bacilli</taxon>
        <taxon>Bacillales</taxon>
        <taxon>Bacillaceae</taxon>
        <taxon>Calidifontibacillus/Schinkia group</taxon>
        <taxon>Calidifontibacillus</taxon>
    </lineage>
</organism>
<comment type="caution">
    <text evidence="2">The sequence shown here is derived from an EMBL/GenBank/DDBJ whole genome shotgun (WGS) entry which is preliminary data.</text>
</comment>
<dbReference type="InterPro" id="IPR036513">
    <property type="entry name" value="STAS_dom_sf"/>
</dbReference>
<dbReference type="RefSeq" id="WP_173730873.1">
    <property type="nucleotide sequence ID" value="NZ_JABTTE010000008.1"/>
</dbReference>
<dbReference type="InterPro" id="IPR002645">
    <property type="entry name" value="STAS_dom"/>
</dbReference>
<dbReference type="Gene3D" id="3.30.750.24">
    <property type="entry name" value="STAS domain"/>
    <property type="match status" value="1"/>
</dbReference>
<evidence type="ECO:0000313" key="2">
    <source>
        <dbReference type="EMBL" id="NSL51667.1"/>
    </source>
</evidence>
<dbReference type="EMBL" id="JABTTE010000008">
    <property type="protein sequence ID" value="NSL51667.1"/>
    <property type="molecule type" value="Genomic_DNA"/>
</dbReference>
<sequence length="114" mass="12753">MLKTVDQQVDVLTWVDDITIKNLAHFRVAVAELLSSNYSKLLLNLQGVQYLNSGALGVIADGVLTALRNKKELVIVTTEQSVQEIFHIVKFGSIMKIFDSKEAGLQYYQCDVHV</sequence>
<name>A0A8J8KBI8_9BACI</name>
<dbReference type="PANTHER" id="PTHR33495">
    <property type="entry name" value="ANTI-SIGMA FACTOR ANTAGONIST TM_1081-RELATED-RELATED"/>
    <property type="match status" value="1"/>
</dbReference>
<dbReference type="SUPFAM" id="SSF52091">
    <property type="entry name" value="SpoIIaa-like"/>
    <property type="match status" value="1"/>
</dbReference>
<feature type="domain" description="STAS" evidence="1">
    <location>
        <begin position="1"/>
        <end position="108"/>
    </location>
</feature>
<dbReference type="PANTHER" id="PTHR33495:SF2">
    <property type="entry name" value="ANTI-SIGMA FACTOR ANTAGONIST TM_1081-RELATED"/>
    <property type="match status" value="1"/>
</dbReference>